<keyword evidence="12" id="KW-0460">Magnesium</keyword>
<feature type="transmembrane region" description="Helical" evidence="18">
    <location>
        <begin position="256"/>
        <end position="275"/>
    </location>
</feature>
<evidence type="ECO:0000256" key="17">
    <source>
        <dbReference type="ARBA" id="ARBA00047295"/>
    </source>
</evidence>
<comment type="subcellular location">
    <subcellularLocation>
        <location evidence="2">Cell inner membrane</location>
        <topology evidence="2">Multi-pass membrane protein</topology>
    </subcellularLocation>
</comment>
<dbReference type="InterPro" id="IPR004014">
    <property type="entry name" value="ATPase_P-typ_cation-transptr_N"/>
</dbReference>
<dbReference type="GO" id="GO:0015444">
    <property type="term" value="F:P-type magnesium transporter activity"/>
    <property type="evidence" value="ECO:0007669"/>
    <property type="project" value="UniProtKB-EC"/>
</dbReference>
<comment type="similarity">
    <text evidence="3">Belongs to the cation transport ATPase (P-type) (TC 3.A.3) family. Type IIIB subfamily.</text>
</comment>
<dbReference type="InterPro" id="IPR044492">
    <property type="entry name" value="P_typ_ATPase_HD_dom"/>
</dbReference>
<evidence type="ECO:0000256" key="5">
    <source>
        <dbReference type="ARBA" id="ARBA00013555"/>
    </source>
</evidence>
<dbReference type="SUPFAM" id="SSF81665">
    <property type="entry name" value="Calcium ATPase, transmembrane domain M"/>
    <property type="match status" value="1"/>
</dbReference>
<dbReference type="SUPFAM" id="SSF56784">
    <property type="entry name" value="HAD-like"/>
    <property type="match status" value="1"/>
</dbReference>
<dbReference type="SFLD" id="SFLDG00002">
    <property type="entry name" value="C1.7:_P-type_atpase_like"/>
    <property type="match status" value="1"/>
</dbReference>
<keyword evidence="13" id="KW-1278">Translocase</keyword>
<dbReference type="Gene3D" id="2.70.150.10">
    <property type="entry name" value="Calcium-transporting ATPase, cytoplasmic transduction domain A"/>
    <property type="match status" value="1"/>
</dbReference>
<proteinExistence type="inferred from homology"/>
<organism evidence="20 21">
    <name type="scientific">Subdoligranulum variabile</name>
    <dbReference type="NCBI Taxonomy" id="214851"/>
    <lineage>
        <taxon>Bacteria</taxon>
        <taxon>Bacillati</taxon>
        <taxon>Bacillota</taxon>
        <taxon>Clostridia</taxon>
        <taxon>Eubacteriales</taxon>
        <taxon>Oscillospiraceae</taxon>
        <taxon>Subdoligranulum</taxon>
    </lineage>
</organism>
<feature type="transmembrane region" description="Helical" evidence="18">
    <location>
        <begin position="816"/>
        <end position="840"/>
    </location>
</feature>
<dbReference type="Gene3D" id="1.20.1110.10">
    <property type="entry name" value="Calcium-transporting ATPase, transmembrane domain"/>
    <property type="match status" value="1"/>
</dbReference>
<dbReference type="PROSITE" id="PS00154">
    <property type="entry name" value="ATPASE_E1_E2"/>
    <property type="match status" value="1"/>
</dbReference>
<dbReference type="SMART" id="SM00831">
    <property type="entry name" value="Cation_ATPase_N"/>
    <property type="match status" value="1"/>
</dbReference>
<accession>A0A921ILF5</accession>
<evidence type="ECO:0000259" key="19">
    <source>
        <dbReference type="SMART" id="SM00831"/>
    </source>
</evidence>
<dbReference type="PRINTS" id="PR01836">
    <property type="entry name" value="MGATPASE"/>
</dbReference>
<dbReference type="Gene3D" id="3.40.1110.10">
    <property type="entry name" value="Calcium-transporting ATPase, cytoplasmic domain N"/>
    <property type="match status" value="1"/>
</dbReference>
<dbReference type="NCBIfam" id="TIGR01494">
    <property type="entry name" value="ATPase_P-type"/>
    <property type="match status" value="2"/>
</dbReference>
<dbReference type="InterPro" id="IPR023299">
    <property type="entry name" value="ATPase_P-typ_cyto_dom_N"/>
</dbReference>
<dbReference type="SFLD" id="SFLDF00027">
    <property type="entry name" value="p-type_atpase"/>
    <property type="match status" value="1"/>
</dbReference>
<dbReference type="InterPro" id="IPR006068">
    <property type="entry name" value="ATPase_P-typ_cation-transptr_C"/>
</dbReference>
<comment type="caution">
    <text evidence="20">The sequence shown here is derived from an EMBL/GenBank/DDBJ whole genome shotgun (WGS) entry which is preliminary data.</text>
</comment>
<keyword evidence="10" id="KW-0547">Nucleotide-binding</keyword>
<dbReference type="InterPro" id="IPR008250">
    <property type="entry name" value="ATPase_P-typ_transduc_dom_A_sf"/>
</dbReference>
<sequence length="882" mass="97352">MSQREAVHDRVNRYACMTVEQMMRELALDSKGLTERQAAVRRKRYGSNAPAAHKQDSVRHCLRRAFVNPFSVILFVLVWLSFGTDVLLPETYQKSFGTVWIIFFMLVISGAVRLVQELRAREVAEKLERMVHTTVQVWRDDTWTECSSELLVVGDRVRVEAGDRVPADLRVIEASDLFVSQSVITGESMVLEKTPERLPNQPNTLNGYDNILFGGTTVAGGSGTGIVLAVGQQTVYGGLSPQLGARRQGFERGAHAIAGVLIRFMAVLTPVVFLASGLTKGNWGEAFLFALSVAVGLTPELLPMVVNACLAKGSTSMGRKQTIVKNINAMQGFGSMDTLCVDKTGTLTDDTLQPEYYMDILGNECRKTLDYAYLASRYYTGVGNQIDTALCHAAEMPGQKQYYLDLERLCPKLDERPFDYTRGFSSILLKENGQNLLILKGGVDQVVGRCNRAEYKGKITPAETDVLSSAHAVVDEMLEDGMKVIAVAYKPVQENVLSDQLEEDCILLGYIAFFDAPRQSAASAIGKLQALHVKVKVLTGDQKPVALSICRRLGIDDEFCLTGRELEELTEDDLPAALEKTAIFAELSPRQKARVVENLQGNGHVVGFLGDGMNDLPAMLQADVGISVENATDAVRESASVILLKKDLNVLEEGILVGRKAFANMIKYIKITASSNFGNICAIVAASVLLPFFPMTSVQLLLLNLLYDLLCLVLPWDRVDKELTEQPLEWSGRTLGRFMRFFGPISSVFDFVTFWFLYFVLCPGVCGGQFAALTAEGRAQFIAIFQTGWFLESLWTQVLILQLLRTPKLPFLQSRPGGMVVAVTVPGVILFTLLPVTSLGSMLGMTPMPWRYFAFLAVVVAAYLLLVSLAKGWYVKRQRQLL</sequence>
<evidence type="ECO:0000256" key="15">
    <source>
        <dbReference type="ARBA" id="ARBA00023136"/>
    </source>
</evidence>
<dbReference type="GO" id="GO:0005886">
    <property type="term" value="C:plasma membrane"/>
    <property type="evidence" value="ECO:0007669"/>
    <property type="project" value="UniProtKB-SubCell"/>
</dbReference>
<dbReference type="Pfam" id="PF08282">
    <property type="entry name" value="Hydrolase_3"/>
    <property type="match status" value="1"/>
</dbReference>
<dbReference type="InterPro" id="IPR006415">
    <property type="entry name" value="P-type_ATPase_IIIB"/>
</dbReference>
<feature type="transmembrane region" description="Helical" evidence="18">
    <location>
        <begin position="95"/>
        <end position="115"/>
    </location>
</feature>
<evidence type="ECO:0000256" key="13">
    <source>
        <dbReference type="ARBA" id="ARBA00022967"/>
    </source>
</evidence>
<evidence type="ECO:0000256" key="9">
    <source>
        <dbReference type="ARBA" id="ARBA00022692"/>
    </source>
</evidence>
<protein>
    <recommendedName>
        <fullName evidence="5">Magnesium-transporting ATPase, P-type 1</fullName>
        <ecNumber evidence="4">7.2.2.14</ecNumber>
    </recommendedName>
    <alternativeName>
        <fullName evidence="16">Mg(2+) transport ATPase, P-type 1</fullName>
    </alternativeName>
</protein>
<dbReference type="NCBIfam" id="TIGR01524">
    <property type="entry name" value="ATPase-IIIB_Mg"/>
    <property type="match status" value="1"/>
</dbReference>
<evidence type="ECO:0000313" key="21">
    <source>
        <dbReference type="Proteomes" id="UP000782880"/>
    </source>
</evidence>
<dbReference type="SUPFAM" id="SSF81653">
    <property type="entry name" value="Calcium ATPase, transduction domain A"/>
    <property type="match status" value="1"/>
</dbReference>
<evidence type="ECO:0000256" key="4">
    <source>
        <dbReference type="ARBA" id="ARBA00012786"/>
    </source>
</evidence>
<dbReference type="Proteomes" id="UP000782880">
    <property type="component" value="Unassembled WGS sequence"/>
</dbReference>
<dbReference type="Pfam" id="PF00122">
    <property type="entry name" value="E1-E2_ATPase"/>
    <property type="match status" value="1"/>
</dbReference>
<dbReference type="PANTHER" id="PTHR42861">
    <property type="entry name" value="CALCIUM-TRANSPORTING ATPASE"/>
    <property type="match status" value="1"/>
</dbReference>
<dbReference type="EC" id="7.2.2.14" evidence="4"/>
<dbReference type="GO" id="GO:0005524">
    <property type="term" value="F:ATP binding"/>
    <property type="evidence" value="ECO:0007669"/>
    <property type="project" value="UniProtKB-KW"/>
</dbReference>
<evidence type="ECO:0000256" key="2">
    <source>
        <dbReference type="ARBA" id="ARBA00004429"/>
    </source>
</evidence>
<keyword evidence="7" id="KW-0997">Cell inner membrane</keyword>
<reference evidence="20" key="2">
    <citation type="submission" date="2021-09" db="EMBL/GenBank/DDBJ databases">
        <authorList>
            <person name="Gilroy R."/>
        </authorList>
    </citation>
    <scope>NUCLEOTIDE SEQUENCE</scope>
    <source>
        <strain evidence="20">ChiBcec21-2208</strain>
    </source>
</reference>
<feature type="transmembrane region" description="Helical" evidence="18">
    <location>
        <begin position="668"/>
        <end position="692"/>
    </location>
</feature>
<evidence type="ECO:0000256" key="14">
    <source>
        <dbReference type="ARBA" id="ARBA00022989"/>
    </source>
</evidence>
<dbReference type="InterPro" id="IPR059000">
    <property type="entry name" value="ATPase_P-type_domA"/>
</dbReference>
<keyword evidence="14 18" id="KW-1133">Transmembrane helix</keyword>
<dbReference type="InterPro" id="IPR018303">
    <property type="entry name" value="ATPase_P-typ_P_site"/>
</dbReference>
<evidence type="ECO:0000256" key="7">
    <source>
        <dbReference type="ARBA" id="ARBA00022519"/>
    </source>
</evidence>
<dbReference type="SFLD" id="SFLDS00003">
    <property type="entry name" value="Haloacid_Dehalogenase"/>
    <property type="match status" value="1"/>
</dbReference>
<dbReference type="Pfam" id="PF13246">
    <property type="entry name" value="Cation_ATPase"/>
    <property type="match status" value="1"/>
</dbReference>
<dbReference type="InterPro" id="IPR001757">
    <property type="entry name" value="P_typ_ATPase"/>
</dbReference>
<evidence type="ECO:0000256" key="1">
    <source>
        <dbReference type="ARBA" id="ARBA00003954"/>
    </source>
</evidence>
<evidence type="ECO:0000256" key="3">
    <source>
        <dbReference type="ARBA" id="ARBA00008746"/>
    </source>
</evidence>
<keyword evidence="8" id="KW-0597">Phosphoprotein</keyword>
<keyword evidence="11" id="KW-0067">ATP-binding</keyword>
<keyword evidence="15 18" id="KW-0472">Membrane</keyword>
<gene>
    <name evidence="20" type="primary">mgtA</name>
    <name evidence="20" type="ORF">K8V20_09525</name>
</gene>
<feature type="domain" description="Cation-transporting P-type ATPase N-terminal" evidence="19">
    <location>
        <begin position="13"/>
        <end position="86"/>
    </location>
</feature>
<name>A0A921ILF5_9FIRM</name>
<dbReference type="AlphaFoldDB" id="A0A921ILF5"/>
<comment type="function">
    <text evidence="1">Mediates magnesium influx to the cytosol.</text>
</comment>
<evidence type="ECO:0000256" key="16">
    <source>
        <dbReference type="ARBA" id="ARBA00029806"/>
    </source>
</evidence>
<feature type="transmembrane region" description="Helical" evidence="18">
    <location>
        <begin position="852"/>
        <end position="874"/>
    </location>
</feature>
<evidence type="ECO:0000256" key="10">
    <source>
        <dbReference type="ARBA" id="ARBA00022741"/>
    </source>
</evidence>
<evidence type="ECO:0000256" key="6">
    <source>
        <dbReference type="ARBA" id="ARBA00022475"/>
    </source>
</evidence>
<dbReference type="InterPro" id="IPR023214">
    <property type="entry name" value="HAD_sf"/>
</dbReference>
<dbReference type="Pfam" id="PF00690">
    <property type="entry name" value="Cation_ATPase_N"/>
    <property type="match status" value="1"/>
</dbReference>
<evidence type="ECO:0000256" key="12">
    <source>
        <dbReference type="ARBA" id="ARBA00022842"/>
    </source>
</evidence>
<reference evidence="20" key="1">
    <citation type="journal article" date="2021" name="PeerJ">
        <title>Extensive microbial diversity within the chicken gut microbiome revealed by metagenomics and culture.</title>
        <authorList>
            <person name="Gilroy R."/>
            <person name="Ravi A."/>
            <person name="Getino M."/>
            <person name="Pursley I."/>
            <person name="Horton D.L."/>
            <person name="Alikhan N.F."/>
            <person name="Baker D."/>
            <person name="Gharbi K."/>
            <person name="Hall N."/>
            <person name="Watson M."/>
            <person name="Adriaenssens E.M."/>
            <person name="Foster-Nyarko E."/>
            <person name="Jarju S."/>
            <person name="Secka A."/>
            <person name="Antonio M."/>
            <person name="Oren A."/>
            <person name="Chaudhuri R.R."/>
            <person name="La Ragione R."/>
            <person name="Hildebrand F."/>
            <person name="Pallen M.J."/>
        </authorList>
    </citation>
    <scope>NUCLEOTIDE SEQUENCE</scope>
    <source>
        <strain evidence="20">ChiBcec21-2208</strain>
    </source>
</reference>
<evidence type="ECO:0000313" key="20">
    <source>
        <dbReference type="EMBL" id="HJG28863.1"/>
    </source>
</evidence>
<keyword evidence="6" id="KW-1003">Cell membrane</keyword>
<feature type="transmembrane region" description="Helical" evidence="18">
    <location>
        <begin position="287"/>
        <end position="310"/>
    </location>
</feature>
<dbReference type="Gene3D" id="3.40.50.1000">
    <property type="entry name" value="HAD superfamily/HAD-like"/>
    <property type="match status" value="1"/>
</dbReference>
<keyword evidence="9 18" id="KW-0812">Transmembrane</keyword>
<evidence type="ECO:0000256" key="18">
    <source>
        <dbReference type="SAM" id="Phobius"/>
    </source>
</evidence>
<dbReference type="GO" id="GO:0016887">
    <property type="term" value="F:ATP hydrolysis activity"/>
    <property type="evidence" value="ECO:0007669"/>
    <property type="project" value="InterPro"/>
</dbReference>
<comment type="catalytic activity">
    <reaction evidence="17">
        <text>Mg(2+)(out) + ATP + H2O = Mg(2+)(in) + ADP + phosphate + H(+)</text>
        <dbReference type="Rhea" id="RHEA:10260"/>
        <dbReference type="ChEBI" id="CHEBI:15377"/>
        <dbReference type="ChEBI" id="CHEBI:15378"/>
        <dbReference type="ChEBI" id="CHEBI:18420"/>
        <dbReference type="ChEBI" id="CHEBI:30616"/>
        <dbReference type="ChEBI" id="CHEBI:43474"/>
        <dbReference type="ChEBI" id="CHEBI:456216"/>
        <dbReference type="EC" id="7.2.2.14"/>
    </reaction>
</comment>
<dbReference type="InterPro" id="IPR036412">
    <property type="entry name" value="HAD-like_sf"/>
</dbReference>
<dbReference type="InterPro" id="IPR023298">
    <property type="entry name" value="ATPase_P-typ_TM_dom_sf"/>
</dbReference>
<dbReference type="EMBL" id="DYVE01000245">
    <property type="protein sequence ID" value="HJG28863.1"/>
    <property type="molecule type" value="Genomic_DNA"/>
</dbReference>
<feature type="transmembrane region" description="Helical" evidence="18">
    <location>
        <begin position="65"/>
        <end position="83"/>
    </location>
</feature>
<evidence type="ECO:0000256" key="8">
    <source>
        <dbReference type="ARBA" id="ARBA00022553"/>
    </source>
</evidence>
<evidence type="ECO:0000256" key="11">
    <source>
        <dbReference type="ARBA" id="ARBA00022840"/>
    </source>
</evidence>
<dbReference type="Pfam" id="PF00689">
    <property type="entry name" value="Cation_ATPase_C"/>
    <property type="match status" value="1"/>
</dbReference>